<dbReference type="InterPro" id="IPR006597">
    <property type="entry name" value="Sel1-like"/>
</dbReference>
<comment type="caution">
    <text evidence="1">The sequence shown here is derived from an EMBL/GenBank/DDBJ whole genome shotgun (WGS) entry which is preliminary data.</text>
</comment>
<organism evidence="1 2">
    <name type="scientific">Rhizophagus clarus</name>
    <dbReference type="NCBI Taxonomy" id="94130"/>
    <lineage>
        <taxon>Eukaryota</taxon>
        <taxon>Fungi</taxon>
        <taxon>Fungi incertae sedis</taxon>
        <taxon>Mucoromycota</taxon>
        <taxon>Glomeromycotina</taxon>
        <taxon>Glomeromycetes</taxon>
        <taxon>Glomerales</taxon>
        <taxon>Glomeraceae</taxon>
        <taxon>Rhizophagus</taxon>
    </lineage>
</organism>
<gene>
    <name evidence="1" type="ORF">RCL2_002960900</name>
</gene>
<name>A0A8H3MDC1_9GLOM</name>
<dbReference type="InterPro" id="IPR011990">
    <property type="entry name" value="TPR-like_helical_dom_sf"/>
</dbReference>
<dbReference type="AlphaFoldDB" id="A0A8H3MDC1"/>
<dbReference type="PANTHER" id="PTHR43628:SF1">
    <property type="entry name" value="CHITIN SYNTHASE REGULATORY FACTOR 2-RELATED"/>
    <property type="match status" value="1"/>
</dbReference>
<proteinExistence type="predicted"/>
<evidence type="ECO:0000313" key="2">
    <source>
        <dbReference type="Proteomes" id="UP000615446"/>
    </source>
</evidence>
<keyword evidence="1" id="KW-0418">Kinase</keyword>
<dbReference type="SMART" id="SM00671">
    <property type="entry name" value="SEL1"/>
    <property type="match status" value="3"/>
</dbReference>
<dbReference type="Gene3D" id="1.25.40.10">
    <property type="entry name" value="Tetratricopeptide repeat domain"/>
    <property type="match status" value="1"/>
</dbReference>
<protein>
    <submittedName>
        <fullName evidence="1">Kinase-like domain-containing protein</fullName>
    </submittedName>
</protein>
<dbReference type="PANTHER" id="PTHR43628">
    <property type="entry name" value="ACTIVATOR OF C KINASE PROTEIN 1-RELATED"/>
    <property type="match status" value="1"/>
</dbReference>
<keyword evidence="1" id="KW-0808">Transferase</keyword>
<accession>A0A8H3MDC1</accession>
<dbReference type="Proteomes" id="UP000615446">
    <property type="component" value="Unassembled WGS sequence"/>
</dbReference>
<dbReference type="Pfam" id="PF08238">
    <property type="entry name" value="Sel1"/>
    <property type="match status" value="3"/>
</dbReference>
<sequence>MKKKGPVWAHFIIIDKINDPHPTCLEAPNNAKSQSKQQQKVDNLNVNELIKLQNNKETNIQIDYNDQSELPNKIFCLGYCYQHGIGIKKNDIKAFELYKEAAKKGHIESIYQLGECYKHGLGTEINKIKAFESYKAAAEKGHITSIHDLGECYDFGIGTEANKIKACELYKEVNIRADEILE</sequence>
<evidence type="ECO:0000313" key="1">
    <source>
        <dbReference type="EMBL" id="GET03263.1"/>
    </source>
</evidence>
<dbReference type="EMBL" id="BLAL01000319">
    <property type="protein sequence ID" value="GET03263.1"/>
    <property type="molecule type" value="Genomic_DNA"/>
</dbReference>
<reference evidence="1" key="1">
    <citation type="submission" date="2019-10" db="EMBL/GenBank/DDBJ databases">
        <title>Conservation and host-specific expression of non-tandemly repeated heterogenous ribosome RNA gene in arbuscular mycorrhizal fungi.</title>
        <authorList>
            <person name="Maeda T."/>
            <person name="Kobayashi Y."/>
            <person name="Nakagawa T."/>
            <person name="Ezawa T."/>
            <person name="Yamaguchi K."/>
            <person name="Bino T."/>
            <person name="Nishimoto Y."/>
            <person name="Shigenobu S."/>
            <person name="Kawaguchi M."/>
        </authorList>
    </citation>
    <scope>NUCLEOTIDE SEQUENCE</scope>
    <source>
        <strain evidence="1">HR1</strain>
    </source>
</reference>
<dbReference type="GO" id="GO:0016301">
    <property type="term" value="F:kinase activity"/>
    <property type="evidence" value="ECO:0007669"/>
    <property type="project" value="UniProtKB-KW"/>
</dbReference>
<dbReference type="SUPFAM" id="SSF81901">
    <property type="entry name" value="HCP-like"/>
    <property type="match status" value="1"/>
</dbReference>
<dbReference type="OrthoDB" id="2384430at2759"/>
<dbReference type="InterPro" id="IPR052945">
    <property type="entry name" value="Mitotic_Regulator"/>
</dbReference>